<evidence type="ECO:0000313" key="8">
    <source>
        <dbReference type="EMBL" id="GGE45146.1"/>
    </source>
</evidence>
<dbReference type="PANTHER" id="PTHR10192:SF5">
    <property type="entry name" value="GEPHYRIN"/>
    <property type="match status" value="1"/>
</dbReference>
<sequence length="400" mass="43363">MITVDQAKQIILDNITILDPLKTPLQEASGHVLAEDVYAAYDIPAFRQSSMDGYAIKFEPALKTYTLVGEMAAGTSQSITITNGETSRIFTGAPLPEGADTVVMQEKINLSANQITVEDPKIAKGLNVREKGAEIKAGALAMQTGSLLTPAALGFLAGIGISEVKVFPMPKVTIVLTGNELRQPGNPLAFGQVYESNSYSLSAALKLEGIQHIEVLWVNDNLESLIETMHMALNQSDVVLLTGGVSVGDYDFVIAAAAQCGIAQKFHKIKQKPGKPLFFGTQNRKLVFGLPGNPSSVLSCYYNYVLPAIKALSNLPNSMVEVEAELETDYEKPLGLTHFLKGIYTNGKAKPLNAQESFRLSSFAHSNCLIRLREDQQHFVAGEKITVMLLPDQSKAYKND</sequence>
<dbReference type="RefSeq" id="WP_132533227.1">
    <property type="nucleotide sequence ID" value="NZ_BMJO01000002.1"/>
</dbReference>
<evidence type="ECO:0000313" key="9">
    <source>
        <dbReference type="EMBL" id="TCO25475.1"/>
    </source>
</evidence>
<keyword evidence="4 6" id="KW-0501">Molybdenum cofactor biosynthesis</keyword>
<dbReference type="Pfam" id="PF03454">
    <property type="entry name" value="MoeA_C"/>
    <property type="match status" value="1"/>
</dbReference>
<dbReference type="NCBIfam" id="TIGR00177">
    <property type="entry name" value="molyb_syn"/>
    <property type="match status" value="1"/>
</dbReference>
<dbReference type="UniPathway" id="UPA00344"/>
<dbReference type="GO" id="GO:0006777">
    <property type="term" value="P:Mo-molybdopterin cofactor biosynthetic process"/>
    <property type="evidence" value="ECO:0007669"/>
    <property type="project" value="UniProtKB-UniRule"/>
</dbReference>
<comment type="catalytic activity">
    <reaction evidence="5">
        <text>adenylyl-molybdopterin + molybdate = Mo-molybdopterin + AMP + H(+)</text>
        <dbReference type="Rhea" id="RHEA:35047"/>
        <dbReference type="ChEBI" id="CHEBI:15378"/>
        <dbReference type="ChEBI" id="CHEBI:36264"/>
        <dbReference type="ChEBI" id="CHEBI:62727"/>
        <dbReference type="ChEBI" id="CHEBI:71302"/>
        <dbReference type="ChEBI" id="CHEBI:456215"/>
        <dbReference type="EC" id="2.10.1.1"/>
    </reaction>
</comment>
<dbReference type="GO" id="GO:0046872">
    <property type="term" value="F:metal ion binding"/>
    <property type="evidence" value="ECO:0007669"/>
    <property type="project" value="UniProtKB-UniRule"/>
</dbReference>
<dbReference type="InterPro" id="IPR036425">
    <property type="entry name" value="MoaB/Mog-like_dom_sf"/>
</dbReference>
<dbReference type="GO" id="GO:0061599">
    <property type="term" value="F:molybdopterin molybdotransferase activity"/>
    <property type="evidence" value="ECO:0007669"/>
    <property type="project" value="UniProtKB-UniRule"/>
</dbReference>
<dbReference type="Proteomes" id="UP000295684">
    <property type="component" value="Unassembled WGS sequence"/>
</dbReference>
<dbReference type="Gene3D" id="2.40.340.10">
    <property type="entry name" value="MoeA, C-terminal, domain IV"/>
    <property type="match status" value="1"/>
</dbReference>
<dbReference type="PANTHER" id="PTHR10192">
    <property type="entry name" value="MOLYBDOPTERIN BIOSYNTHESIS PROTEIN"/>
    <property type="match status" value="1"/>
</dbReference>
<comment type="pathway">
    <text evidence="2 6">Cofactor biosynthesis; molybdopterin biosynthesis.</text>
</comment>
<dbReference type="NCBIfam" id="NF045515">
    <property type="entry name" value="Glp_gephyrin"/>
    <property type="match status" value="1"/>
</dbReference>
<evidence type="ECO:0000259" key="7">
    <source>
        <dbReference type="SMART" id="SM00852"/>
    </source>
</evidence>
<evidence type="ECO:0000256" key="4">
    <source>
        <dbReference type="ARBA" id="ARBA00023150"/>
    </source>
</evidence>
<dbReference type="AlphaFoldDB" id="A0A4V2RZF3"/>
<evidence type="ECO:0000256" key="6">
    <source>
        <dbReference type="RuleBase" id="RU365090"/>
    </source>
</evidence>
<evidence type="ECO:0000313" key="10">
    <source>
        <dbReference type="Proteomes" id="UP000295684"/>
    </source>
</evidence>
<name>A0A4V2RZF3_9SPHI</name>
<comment type="similarity">
    <text evidence="3 6">Belongs to the MoeA family.</text>
</comment>
<dbReference type="CDD" id="cd00887">
    <property type="entry name" value="MoeA"/>
    <property type="match status" value="1"/>
</dbReference>
<dbReference type="EMBL" id="SLWO01000004">
    <property type="protein sequence ID" value="TCO25475.1"/>
    <property type="molecule type" value="Genomic_DNA"/>
</dbReference>
<evidence type="ECO:0000313" key="11">
    <source>
        <dbReference type="Proteomes" id="UP000622648"/>
    </source>
</evidence>
<evidence type="ECO:0000256" key="2">
    <source>
        <dbReference type="ARBA" id="ARBA00005046"/>
    </source>
</evidence>
<dbReference type="InterPro" id="IPR036135">
    <property type="entry name" value="MoeA_linker/N_sf"/>
</dbReference>
<comment type="caution">
    <text evidence="9">The sequence shown here is derived from an EMBL/GenBank/DDBJ whole genome shotgun (WGS) entry which is preliminary data.</text>
</comment>
<reference evidence="8" key="1">
    <citation type="journal article" date="2014" name="Int. J. Syst. Evol. Microbiol.">
        <title>Complete genome of a new Firmicutes species belonging to the dominant human colonic microbiota ('Ruminococcus bicirculans') reveals two chromosomes and a selective capacity to utilize plant glucans.</title>
        <authorList>
            <consortium name="NISC Comparative Sequencing Program"/>
            <person name="Wegmann U."/>
            <person name="Louis P."/>
            <person name="Goesmann A."/>
            <person name="Henrissat B."/>
            <person name="Duncan S.H."/>
            <person name="Flint H.J."/>
        </authorList>
    </citation>
    <scope>NUCLEOTIDE SEQUENCE</scope>
    <source>
        <strain evidence="8">CGMCC 1.15644</strain>
    </source>
</reference>
<dbReference type="InterPro" id="IPR005110">
    <property type="entry name" value="MoeA_linker/N"/>
</dbReference>
<dbReference type="SMART" id="SM00852">
    <property type="entry name" value="MoCF_biosynth"/>
    <property type="match status" value="1"/>
</dbReference>
<dbReference type="SUPFAM" id="SSF63867">
    <property type="entry name" value="MoeA C-terminal domain-like"/>
    <property type="match status" value="1"/>
</dbReference>
<dbReference type="EMBL" id="BMJO01000002">
    <property type="protein sequence ID" value="GGE45146.1"/>
    <property type="molecule type" value="Genomic_DNA"/>
</dbReference>
<dbReference type="SUPFAM" id="SSF53218">
    <property type="entry name" value="Molybdenum cofactor biosynthesis proteins"/>
    <property type="match status" value="1"/>
</dbReference>
<feature type="domain" description="MoaB/Mog" evidence="7">
    <location>
        <begin position="173"/>
        <end position="311"/>
    </location>
</feature>
<dbReference type="GO" id="GO:0005829">
    <property type="term" value="C:cytosol"/>
    <property type="evidence" value="ECO:0007669"/>
    <property type="project" value="TreeGrafter"/>
</dbReference>
<dbReference type="Proteomes" id="UP000622648">
    <property type="component" value="Unassembled WGS sequence"/>
</dbReference>
<evidence type="ECO:0000256" key="1">
    <source>
        <dbReference type="ARBA" id="ARBA00002901"/>
    </source>
</evidence>
<dbReference type="Gene3D" id="3.40.980.10">
    <property type="entry name" value="MoaB/Mog-like domain"/>
    <property type="match status" value="1"/>
</dbReference>
<organism evidence="9 10">
    <name type="scientific">Pedobacter psychrotolerans</name>
    <dbReference type="NCBI Taxonomy" id="1843235"/>
    <lineage>
        <taxon>Bacteria</taxon>
        <taxon>Pseudomonadati</taxon>
        <taxon>Bacteroidota</taxon>
        <taxon>Sphingobacteriia</taxon>
        <taxon>Sphingobacteriales</taxon>
        <taxon>Sphingobacteriaceae</taxon>
        <taxon>Pedobacter</taxon>
    </lineage>
</organism>
<keyword evidence="6" id="KW-0460">Magnesium</keyword>
<evidence type="ECO:0000256" key="5">
    <source>
        <dbReference type="ARBA" id="ARBA00047317"/>
    </source>
</evidence>
<dbReference type="Gene3D" id="2.170.190.11">
    <property type="entry name" value="Molybdopterin biosynthesis moea protein, domain 3"/>
    <property type="match status" value="1"/>
</dbReference>
<keyword evidence="11" id="KW-1185">Reference proteome</keyword>
<reference evidence="11" key="2">
    <citation type="journal article" date="2019" name="Int. J. Syst. Evol. Microbiol.">
        <title>The Global Catalogue of Microorganisms (GCM) 10K type strain sequencing project: providing services to taxonomists for standard genome sequencing and annotation.</title>
        <authorList>
            <consortium name="The Broad Institute Genomics Platform"/>
            <consortium name="The Broad Institute Genome Sequencing Center for Infectious Disease"/>
            <person name="Wu L."/>
            <person name="Ma J."/>
        </authorList>
    </citation>
    <scope>NUCLEOTIDE SEQUENCE [LARGE SCALE GENOMIC DNA]</scope>
    <source>
        <strain evidence="11">CGMCC 1.15644</strain>
    </source>
</reference>
<dbReference type="Pfam" id="PF00994">
    <property type="entry name" value="MoCF_biosynth"/>
    <property type="match status" value="1"/>
</dbReference>
<dbReference type="Pfam" id="PF03453">
    <property type="entry name" value="MoeA_N"/>
    <property type="match status" value="1"/>
</dbReference>
<dbReference type="SUPFAM" id="SSF63882">
    <property type="entry name" value="MoeA N-terminal region -like"/>
    <property type="match status" value="1"/>
</dbReference>
<reference evidence="8" key="4">
    <citation type="submission" date="2024-05" db="EMBL/GenBank/DDBJ databases">
        <authorList>
            <person name="Sun Q."/>
            <person name="Zhou Y."/>
        </authorList>
    </citation>
    <scope>NUCLEOTIDE SEQUENCE</scope>
    <source>
        <strain evidence="8">CGMCC 1.15644</strain>
    </source>
</reference>
<dbReference type="OrthoDB" id="9804758at2"/>
<dbReference type="InterPro" id="IPR005111">
    <property type="entry name" value="MoeA_C_domain_IV"/>
</dbReference>
<dbReference type="InterPro" id="IPR001453">
    <property type="entry name" value="MoaB/Mog_dom"/>
</dbReference>
<keyword evidence="6" id="KW-0500">Molybdenum</keyword>
<dbReference type="EC" id="2.10.1.1" evidence="6"/>
<keyword evidence="6" id="KW-0479">Metal-binding</keyword>
<dbReference type="InterPro" id="IPR038987">
    <property type="entry name" value="MoeA-like"/>
</dbReference>
<dbReference type="InterPro" id="IPR036688">
    <property type="entry name" value="MoeA_C_domain_IV_sf"/>
</dbReference>
<keyword evidence="6 9" id="KW-0808">Transferase</keyword>
<comment type="cofactor">
    <cofactor evidence="6">
        <name>Mg(2+)</name>
        <dbReference type="ChEBI" id="CHEBI:18420"/>
    </cofactor>
</comment>
<evidence type="ECO:0000256" key="3">
    <source>
        <dbReference type="ARBA" id="ARBA00010763"/>
    </source>
</evidence>
<gene>
    <name evidence="8" type="primary">moeA</name>
    <name evidence="9" type="ORF">EV200_104513</name>
    <name evidence="8" type="ORF">GCM10011413_09120</name>
</gene>
<dbReference type="Gene3D" id="3.90.105.10">
    <property type="entry name" value="Molybdopterin biosynthesis moea protein, domain 2"/>
    <property type="match status" value="1"/>
</dbReference>
<proteinExistence type="inferred from homology"/>
<protein>
    <recommendedName>
        <fullName evidence="6">Molybdopterin molybdenumtransferase</fullName>
        <ecNumber evidence="6">2.10.1.1</ecNumber>
    </recommendedName>
</protein>
<accession>A0A4V2RZF3</accession>
<reference evidence="9 10" key="3">
    <citation type="submission" date="2019-03" db="EMBL/GenBank/DDBJ databases">
        <title>Genomic Encyclopedia of Type Strains, Phase IV (KMG-IV): sequencing the most valuable type-strain genomes for metagenomic binning, comparative biology and taxonomic classification.</title>
        <authorList>
            <person name="Goeker M."/>
        </authorList>
    </citation>
    <scope>NUCLEOTIDE SEQUENCE [LARGE SCALE GENOMIC DNA]</scope>
    <source>
        <strain evidence="9 10">DSM 103236</strain>
    </source>
</reference>
<comment type="function">
    <text evidence="1 6">Catalyzes the insertion of molybdate into adenylated molybdopterin with the concomitant release of AMP.</text>
</comment>